<keyword evidence="9" id="KW-1185">Reference proteome</keyword>
<evidence type="ECO:0000259" key="7">
    <source>
        <dbReference type="PROSITE" id="PS52027"/>
    </source>
</evidence>
<dbReference type="GO" id="GO:0008270">
    <property type="term" value="F:zinc ion binding"/>
    <property type="evidence" value="ECO:0007669"/>
    <property type="project" value="UniProtKB-KW"/>
</dbReference>
<feature type="domain" description="C2H2-type" evidence="6">
    <location>
        <begin position="126"/>
        <end position="156"/>
    </location>
</feature>
<evidence type="ECO:0000256" key="1">
    <source>
        <dbReference type="ARBA" id="ARBA00022723"/>
    </source>
</evidence>
<feature type="domain" description="C2HC/C3H-type" evidence="7">
    <location>
        <begin position="1345"/>
        <end position="1374"/>
    </location>
</feature>
<dbReference type="InterPro" id="IPR013087">
    <property type="entry name" value="Znf_C2H2_type"/>
</dbReference>
<feature type="compositionally biased region" description="Low complexity" evidence="5">
    <location>
        <begin position="1021"/>
        <end position="1080"/>
    </location>
</feature>
<feature type="compositionally biased region" description="Low complexity" evidence="5">
    <location>
        <begin position="439"/>
        <end position="452"/>
    </location>
</feature>
<evidence type="ECO:0000256" key="5">
    <source>
        <dbReference type="SAM" id="MobiDB-lite"/>
    </source>
</evidence>
<dbReference type="Pfam" id="PF13913">
    <property type="entry name" value="zf-C2HC_2"/>
    <property type="match status" value="3"/>
</dbReference>
<evidence type="ECO:0000259" key="6">
    <source>
        <dbReference type="PROSITE" id="PS50157"/>
    </source>
</evidence>
<dbReference type="OrthoDB" id="4748970at2759"/>
<name>A0A8J6CDD6_DIALT</name>
<feature type="compositionally biased region" description="Low complexity" evidence="5">
    <location>
        <begin position="740"/>
        <end position="764"/>
    </location>
</feature>
<keyword evidence="1" id="KW-0479">Metal-binding</keyword>
<dbReference type="PROSITE" id="PS00028">
    <property type="entry name" value="ZINC_FINGER_C2H2_1"/>
    <property type="match status" value="5"/>
</dbReference>
<feature type="domain" description="C2H2-type" evidence="6">
    <location>
        <begin position="186"/>
        <end position="211"/>
    </location>
</feature>
<feature type="region of interest" description="Disordered" evidence="5">
    <location>
        <begin position="1321"/>
        <end position="1346"/>
    </location>
</feature>
<feature type="compositionally biased region" description="Low complexity" evidence="5">
    <location>
        <begin position="243"/>
        <end position="258"/>
    </location>
</feature>
<dbReference type="Gene3D" id="3.30.160.60">
    <property type="entry name" value="Classic Zinc Finger"/>
    <property type="match status" value="6"/>
</dbReference>
<dbReference type="PROSITE" id="PS52027">
    <property type="entry name" value="ZF_C2HC_C3H"/>
    <property type="match status" value="3"/>
</dbReference>
<proteinExistence type="predicted"/>
<feature type="region of interest" description="Disordered" evidence="5">
    <location>
        <begin position="727"/>
        <end position="800"/>
    </location>
</feature>
<accession>A0A8J6CDD6</accession>
<feature type="region of interest" description="Disordered" evidence="5">
    <location>
        <begin position="1257"/>
        <end position="1301"/>
    </location>
</feature>
<feature type="compositionally biased region" description="Basic and acidic residues" evidence="5">
    <location>
        <begin position="312"/>
        <end position="330"/>
    </location>
</feature>
<dbReference type="PANTHER" id="PTHR23235:SF120">
    <property type="entry name" value="KRUPPEL-LIKE FACTOR 15"/>
    <property type="match status" value="1"/>
</dbReference>
<organism evidence="8 9">
    <name type="scientific">Diacronema lutheri</name>
    <name type="common">Unicellular marine alga</name>
    <name type="synonym">Monochrysis lutheri</name>
    <dbReference type="NCBI Taxonomy" id="2081491"/>
    <lineage>
        <taxon>Eukaryota</taxon>
        <taxon>Haptista</taxon>
        <taxon>Haptophyta</taxon>
        <taxon>Pavlovophyceae</taxon>
        <taxon>Pavlovales</taxon>
        <taxon>Pavlovaceae</taxon>
        <taxon>Diacronema</taxon>
    </lineage>
</organism>
<feature type="region of interest" description="Disordered" evidence="5">
    <location>
        <begin position="974"/>
        <end position="1152"/>
    </location>
</feature>
<dbReference type="GO" id="GO:0000981">
    <property type="term" value="F:DNA-binding transcription factor activity, RNA polymerase II-specific"/>
    <property type="evidence" value="ECO:0007669"/>
    <property type="project" value="TreeGrafter"/>
</dbReference>
<feature type="domain" description="C2HC/C3H-type" evidence="7">
    <location>
        <begin position="905"/>
        <end position="934"/>
    </location>
</feature>
<feature type="region of interest" description="Disordered" evidence="5">
    <location>
        <begin position="416"/>
        <end position="478"/>
    </location>
</feature>
<dbReference type="Proteomes" id="UP000751190">
    <property type="component" value="Unassembled WGS sequence"/>
</dbReference>
<reference evidence="8" key="1">
    <citation type="submission" date="2021-05" db="EMBL/GenBank/DDBJ databases">
        <title>The genome of the haptophyte Pavlova lutheri (Diacronema luteri, Pavlovales) - a model for lipid biosynthesis in eukaryotic algae.</title>
        <authorList>
            <person name="Hulatt C.J."/>
            <person name="Posewitz M.C."/>
        </authorList>
    </citation>
    <scope>NUCLEOTIDE SEQUENCE</scope>
    <source>
        <strain evidence="8">NIVA-4/92</strain>
    </source>
</reference>
<dbReference type="EMBL" id="JAGTXO010000009">
    <property type="protein sequence ID" value="KAG8465740.1"/>
    <property type="molecule type" value="Genomic_DNA"/>
</dbReference>
<comment type="caution">
    <text evidence="8">The sequence shown here is derived from an EMBL/GenBank/DDBJ whole genome shotgun (WGS) entry which is preliminary data.</text>
</comment>
<feature type="region of interest" description="Disordered" evidence="5">
    <location>
        <begin position="234"/>
        <end position="264"/>
    </location>
</feature>
<feature type="region of interest" description="Disordered" evidence="5">
    <location>
        <begin position="644"/>
        <end position="687"/>
    </location>
</feature>
<sequence>MDEALEACEGLRQLAQQEPIDNGSILGKRAIAAFPTEPFALPVDGKREEHAQRAFAAHRGAKGGRCACTHPGCSKAYTNISHLARHEQAAHRGLRSACPHAGCDKAYTNRSHLVQHIRSAHCGERYACPHAGCDKAYTSLSHLTRHEQAAHRGLRSACPHAGCDKAYTNRSHLVQHIRSAHCGERYACPHAGCDKAYTNRSHLTRHEQLTHGAVCGSAAPSETECDEDWRHAHAPAHARGEAEGASEATEAARSTSSARVRPYPRFRRSDAGRWTARLPLARAMSAPHAASGGATTTAGFARRNSRQASDWASKRRDQLERANRLRRERVSGGAHDGGSSGEPSPRAHAAPGCRGSATADGGADAQESSPRGGSGTTASGCGCQPAAVPVWAQEWRHGAPHTPHDAPCAACCDSGSGPHGGEWSHGGASVAPAHAQHWQPTQQPLQQLSQPSHGPRPLWLRAGGEGGAPGGAAARAHQAVAPDGMSAYERYLLMHSHVSSQQAAQQPRRPGGHAVGESSMCCAAAFSPGQTGHAAGAPQSLGSPRDGAARPNAYPPSPASLRYGRAMGTAASRDGALPAYAAHGPYGAPPLYGRADTHGGAREGIGGEFAPGACRQPPAGSGSAAAGSVRSSIDSAAAGTSAVFGGPVAPHAERNGRNGRNGRASSGRRAAPPLAPQPARATSANRPEWNSDFTALDLLAATQLPNAMPQHDAHAHADAGADDYAQAHAREPPHAAATPARASTGVAGRRAAARQGAPRTTPARAEWDDSFAARADGSDEDTTHGRCSARTSAGGARASDGYEEVAALAAAAARSTRALRERQLSPRSAPPPNGSGGCSGACGGAHAADARARAAGCAGAAGCAHTYGGDGYGGAAHALPPGGRHGDAPDGGVPGVDPFAAPPSGTAQCAVCGRSFNADRLGAHERICAKLSGRRRPEFVPSFKRAHSSGSFGAADDGTMANGGGAGGYALAGGGGGGGGQRRAGSARGADGATGARGGGGGGGISSDEENDRAAGGGAQRRGSGASGAHARPPSRGVPPGASPSPRGAPSARGSAGTRARAEQPSRQPPAAQQRGASPRAGDDGDDGGGGGSGGEFARASGQRAAAERAGARRAPTGAARAPARGAAAAPTPLASAVNPTEDQPVGGGRAGRGGGYNLDALPAEAFAPAATGAHGYAAAGGGACGGGVDDDELGGGADGEPREPCTVCGRRFARSRLGRHEVACEKAAAKKARPAFNMAKQRLPAEAQAALREIERQAKRTGSSASATRGARAGSAAARAGSATAPREGGAGDGVALGKKPKWKMEHEAFQAALRAGRRHANAEKAGVPLSSLPHEPTPAENDTRVECPTCGRKFSDVAAERHIPKCADIRAKPKMLRAGAGGMSSSMRKGPGTGRW</sequence>
<dbReference type="PANTHER" id="PTHR23235">
    <property type="entry name" value="KRUEPPEL-LIKE TRANSCRIPTION FACTOR"/>
    <property type="match status" value="1"/>
</dbReference>
<dbReference type="SMART" id="SM00355">
    <property type="entry name" value="ZnF_C2H2"/>
    <property type="match status" value="5"/>
</dbReference>
<evidence type="ECO:0000256" key="4">
    <source>
        <dbReference type="PROSITE-ProRule" id="PRU00042"/>
    </source>
</evidence>
<feature type="compositionally biased region" description="Low complexity" evidence="5">
    <location>
        <begin position="1112"/>
        <end position="1137"/>
    </location>
</feature>
<feature type="compositionally biased region" description="Low complexity" evidence="5">
    <location>
        <begin position="1096"/>
        <end position="1105"/>
    </location>
</feature>
<feature type="region of interest" description="Disordered" evidence="5">
    <location>
        <begin position="817"/>
        <end position="838"/>
    </location>
</feature>
<dbReference type="OMA" id="AYTNRSH"/>
<feature type="domain" description="C2H2-type" evidence="6">
    <location>
        <begin position="156"/>
        <end position="186"/>
    </location>
</feature>
<evidence type="ECO:0000256" key="2">
    <source>
        <dbReference type="ARBA" id="ARBA00022771"/>
    </source>
</evidence>
<protein>
    <submittedName>
        <fullName evidence="8">Uncharacterized protein</fullName>
    </submittedName>
</protein>
<evidence type="ECO:0000256" key="3">
    <source>
        <dbReference type="ARBA" id="ARBA00022833"/>
    </source>
</evidence>
<feature type="compositionally biased region" description="Gly residues" evidence="5">
    <location>
        <begin position="995"/>
        <end position="1005"/>
    </location>
</feature>
<dbReference type="PROSITE" id="PS50157">
    <property type="entry name" value="ZINC_FINGER_C2H2_2"/>
    <property type="match status" value="5"/>
</dbReference>
<gene>
    <name evidence="8" type="ORF">KFE25_005310</name>
</gene>
<feature type="region of interest" description="Disordered" evidence="5">
    <location>
        <begin position="1379"/>
        <end position="1398"/>
    </location>
</feature>
<feature type="compositionally biased region" description="Low complexity" evidence="5">
    <location>
        <begin position="1261"/>
        <end position="1286"/>
    </location>
</feature>
<feature type="domain" description="C2HC/C3H-type" evidence="7">
    <location>
        <begin position="1202"/>
        <end position="1231"/>
    </location>
</feature>
<dbReference type="InterPro" id="IPR036236">
    <property type="entry name" value="Znf_C2H2_sf"/>
</dbReference>
<feature type="compositionally biased region" description="Low complexity" evidence="5">
    <location>
        <begin position="661"/>
        <end position="681"/>
    </location>
</feature>
<dbReference type="GO" id="GO:0000978">
    <property type="term" value="F:RNA polymerase II cis-regulatory region sequence-specific DNA binding"/>
    <property type="evidence" value="ECO:0007669"/>
    <property type="project" value="TreeGrafter"/>
</dbReference>
<evidence type="ECO:0000313" key="9">
    <source>
        <dbReference type="Proteomes" id="UP000751190"/>
    </source>
</evidence>
<feature type="region of interest" description="Disordered" evidence="5">
    <location>
        <begin position="880"/>
        <end position="899"/>
    </location>
</feature>
<keyword evidence="2 4" id="KW-0863">Zinc-finger</keyword>
<feature type="domain" description="C2H2-type" evidence="6">
    <location>
        <begin position="96"/>
        <end position="126"/>
    </location>
</feature>
<feature type="region of interest" description="Disordered" evidence="5">
    <location>
        <begin position="593"/>
        <end position="627"/>
    </location>
</feature>
<feature type="region of interest" description="Disordered" evidence="5">
    <location>
        <begin position="529"/>
        <end position="561"/>
    </location>
</feature>
<evidence type="ECO:0000313" key="8">
    <source>
        <dbReference type="EMBL" id="KAG8465740.1"/>
    </source>
</evidence>
<dbReference type="InterPro" id="IPR049899">
    <property type="entry name" value="Znf_C2HC_C3H"/>
</dbReference>
<keyword evidence="3" id="KW-0862">Zinc</keyword>
<feature type="compositionally biased region" description="Low complexity" evidence="5">
    <location>
        <begin position="785"/>
        <end position="799"/>
    </location>
</feature>
<dbReference type="SUPFAM" id="SSF57667">
    <property type="entry name" value="beta-beta-alpha zinc fingers"/>
    <property type="match status" value="2"/>
</dbReference>
<feature type="region of interest" description="Disordered" evidence="5">
    <location>
        <begin position="284"/>
        <end position="380"/>
    </location>
</feature>
<feature type="compositionally biased region" description="Low complexity" evidence="5">
    <location>
        <begin position="289"/>
        <end position="301"/>
    </location>
</feature>
<feature type="compositionally biased region" description="Low complexity" evidence="5">
    <location>
        <begin position="983"/>
        <end position="994"/>
    </location>
</feature>
<feature type="domain" description="C2H2-type" evidence="6">
    <location>
        <begin position="66"/>
        <end position="96"/>
    </location>
</feature>
<dbReference type="Pfam" id="PF00096">
    <property type="entry name" value="zf-C2H2"/>
    <property type="match status" value="4"/>
</dbReference>